<evidence type="ECO:0000256" key="6">
    <source>
        <dbReference type="ARBA" id="ARBA00023049"/>
    </source>
</evidence>
<reference evidence="12" key="2">
    <citation type="submission" date="2023-11" db="UniProtKB">
        <authorList>
            <consortium name="WormBaseParasite"/>
        </authorList>
    </citation>
    <scope>IDENTIFICATION</scope>
</reference>
<comment type="cofactor">
    <cofactor evidence="9 10">
        <name>Zn(2+)</name>
        <dbReference type="ChEBI" id="CHEBI:29105"/>
    </cofactor>
    <text evidence="9 10">Binds 1 zinc ion per subunit.</text>
</comment>
<keyword evidence="11" id="KW-1185">Reference proteome</keyword>
<proteinExistence type="inferred from homology"/>
<dbReference type="GO" id="GO:0005737">
    <property type="term" value="C:cytoplasm"/>
    <property type="evidence" value="ECO:0007669"/>
    <property type="project" value="TreeGrafter"/>
</dbReference>
<accession>A0AA85KMR4</accession>
<dbReference type="AlphaFoldDB" id="A0AA85KMR4"/>
<evidence type="ECO:0000313" key="12">
    <source>
        <dbReference type="WBParaSite" id="TREG1_98990.1"/>
    </source>
</evidence>
<protein>
    <recommendedName>
        <fullName evidence="7 10">Leishmanolysin-like peptidase</fullName>
        <ecNumber evidence="10">3.4.24.-</ecNumber>
    </recommendedName>
</protein>
<keyword evidence="6 9" id="KW-0482">Metalloprotease</keyword>
<dbReference type="GO" id="GO:0006508">
    <property type="term" value="P:proteolysis"/>
    <property type="evidence" value="ECO:0007669"/>
    <property type="project" value="UniProtKB-KW"/>
</dbReference>
<evidence type="ECO:0000256" key="8">
    <source>
        <dbReference type="PIRSR" id="PIRSR601577-1"/>
    </source>
</evidence>
<dbReference type="PANTHER" id="PTHR10942:SF0">
    <property type="entry name" value="LEISHMANOLYSIN-LIKE PEPTIDASE"/>
    <property type="match status" value="1"/>
</dbReference>
<evidence type="ECO:0000256" key="1">
    <source>
        <dbReference type="ARBA" id="ARBA00005860"/>
    </source>
</evidence>
<dbReference type="Pfam" id="PF01457">
    <property type="entry name" value="Peptidase_M8"/>
    <property type="match status" value="2"/>
</dbReference>
<dbReference type="Gene3D" id="3.10.170.20">
    <property type="match status" value="1"/>
</dbReference>
<evidence type="ECO:0000256" key="3">
    <source>
        <dbReference type="ARBA" id="ARBA00022723"/>
    </source>
</evidence>
<dbReference type="GO" id="GO:0007155">
    <property type="term" value="P:cell adhesion"/>
    <property type="evidence" value="ECO:0007669"/>
    <property type="project" value="InterPro"/>
</dbReference>
<dbReference type="WBParaSite" id="TREG1_98990.1">
    <property type="protein sequence ID" value="TREG1_98990.1"/>
    <property type="gene ID" value="TREG1_98990"/>
</dbReference>
<feature type="active site" evidence="8">
    <location>
        <position position="229"/>
    </location>
</feature>
<name>A0AA85KMR4_TRIRE</name>
<dbReference type="FunFam" id="3.90.132.10:FF:000001">
    <property type="entry name" value="leishmanolysin-like peptidase isoform X2"/>
    <property type="match status" value="1"/>
</dbReference>
<evidence type="ECO:0000256" key="7">
    <source>
        <dbReference type="ARBA" id="ARBA00039717"/>
    </source>
</evidence>
<dbReference type="InterPro" id="IPR001577">
    <property type="entry name" value="Peptidase_M8"/>
</dbReference>
<dbReference type="Gene3D" id="2.10.55.10">
    <property type="entry name" value="Leishmanolysin domain 3"/>
    <property type="match status" value="1"/>
</dbReference>
<dbReference type="Gene3D" id="3.90.132.10">
    <property type="entry name" value="Leishmanolysin , domain 2"/>
    <property type="match status" value="1"/>
</dbReference>
<dbReference type="GO" id="GO:0016020">
    <property type="term" value="C:membrane"/>
    <property type="evidence" value="ECO:0007669"/>
    <property type="project" value="InterPro"/>
</dbReference>
<keyword evidence="2 10" id="KW-0645">Protease</keyword>
<evidence type="ECO:0000256" key="9">
    <source>
        <dbReference type="PIRSR" id="PIRSR601577-2"/>
    </source>
</evidence>
<evidence type="ECO:0000313" key="11">
    <source>
        <dbReference type="Proteomes" id="UP000050795"/>
    </source>
</evidence>
<feature type="binding site" evidence="9">
    <location>
        <position position="232"/>
    </location>
    <ligand>
        <name>Zn(2+)</name>
        <dbReference type="ChEBI" id="CHEBI:29105"/>
        <note>catalytic</note>
    </ligand>
</feature>
<keyword evidence="5 9" id="KW-0862">Zinc</keyword>
<dbReference type="EC" id="3.4.24.-" evidence="10"/>
<evidence type="ECO:0000256" key="4">
    <source>
        <dbReference type="ARBA" id="ARBA00022801"/>
    </source>
</evidence>
<evidence type="ECO:0000256" key="5">
    <source>
        <dbReference type="ARBA" id="ARBA00022833"/>
    </source>
</evidence>
<dbReference type="Proteomes" id="UP000050795">
    <property type="component" value="Unassembled WGS sequence"/>
</dbReference>
<keyword evidence="3 9" id="KW-0479">Metal-binding</keyword>
<dbReference type="GO" id="GO:0004222">
    <property type="term" value="F:metalloendopeptidase activity"/>
    <property type="evidence" value="ECO:0007669"/>
    <property type="project" value="UniProtKB-UniRule"/>
</dbReference>
<feature type="signal peptide" evidence="10">
    <location>
        <begin position="1"/>
        <end position="19"/>
    </location>
</feature>
<evidence type="ECO:0000256" key="2">
    <source>
        <dbReference type="ARBA" id="ARBA00022670"/>
    </source>
</evidence>
<dbReference type="SUPFAM" id="SSF55486">
    <property type="entry name" value="Metalloproteases ('zincins'), catalytic domain"/>
    <property type="match status" value="1"/>
</dbReference>
<keyword evidence="10" id="KW-0732">Signal</keyword>
<feature type="binding site" evidence="9">
    <location>
        <position position="228"/>
    </location>
    <ligand>
        <name>Zn(2+)</name>
        <dbReference type="ChEBI" id="CHEBI:29105"/>
        <note>catalytic</note>
    </ligand>
</feature>
<sequence length="518" mass="58048">MHFHKITVILIYSAITCYAEHVCRIPRNVRLMHASSSFSSRTRRSTVDSKLKFSVEYTTAFQKHALFDKVKTNIVLPSLTFWEKTLSVKKMPTGNILLERQCLDSQVSYIRWPNGTIGMYCNKGCDSVTRCFTEPIPNTYLNGCKQLNGSQPTIQGERGVGIPPNGYLVFVDASATDPCKADDLLAYALACQLESGTDRPVAGYVNMCPNQLSGSTGEIRATISTFIHEMAHALGFSSTSYAFLRDENGNPRTPRDPQTDLPALGQDSDFIFIASTSTIRTFQRTWVSAVSTTTRTVSAFVLPNLLKEARAHYNCPTLDGMDVENDGGPGTAIVHFEKRITEDELMSGSYSKETYISALTLAYFKDTGWYDVNMSMADNWKYGKNWGCDFVLKSCYEYMLMKTAANRPLTPYCNKASANEIKCLVYDEAYGYCDLRRLKDKVPPEYQYFTRLDGVADSEVPFYGGSSTLSDRCPIYRPCPNLTSTSGSGNLISRIRRNDKLLILNVIILLQILDYLNF</sequence>
<comment type="similarity">
    <text evidence="1 10">Belongs to the peptidase M8 family.</text>
</comment>
<reference evidence="11" key="1">
    <citation type="submission" date="2022-06" db="EMBL/GenBank/DDBJ databases">
        <authorList>
            <person name="Berger JAMES D."/>
            <person name="Berger JAMES D."/>
        </authorList>
    </citation>
    <scope>NUCLEOTIDE SEQUENCE [LARGE SCALE GENOMIC DNA]</scope>
</reference>
<feature type="binding site" evidence="9">
    <location>
        <position position="335"/>
    </location>
    <ligand>
        <name>Zn(2+)</name>
        <dbReference type="ChEBI" id="CHEBI:29105"/>
        <note>catalytic</note>
    </ligand>
</feature>
<dbReference type="GO" id="GO:0046872">
    <property type="term" value="F:metal ion binding"/>
    <property type="evidence" value="ECO:0007669"/>
    <property type="project" value="UniProtKB-KW"/>
</dbReference>
<organism evidence="11 12">
    <name type="scientific">Trichobilharzia regenti</name>
    <name type="common">Nasal bird schistosome</name>
    <dbReference type="NCBI Taxonomy" id="157069"/>
    <lineage>
        <taxon>Eukaryota</taxon>
        <taxon>Metazoa</taxon>
        <taxon>Spiralia</taxon>
        <taxon>Lophotrochozoa</taxon>
        <taxon>Platyhelminthes</taxon>
        <taxon>Trematoda</taxon>
        <taxon>Digenea</taxon>
        <taxon>Strigeidida</taxon>
        <taxon>Schistosomatoidea</taxon>
        <taxon>Schistosomatidae</taxon>
        <taxon>Trichobilharzia</taxon>
    </lineage>
</organism>
<feature type="chain" id="PRO_5041515232" description="Leishmanolysin-like peptidase" evidence="10">
    <location>
        <begin position="20"/>
        <end position="518"/>
    </location>
</feature>
<keyword evidence="4 10" id="KW-0378">Hydrolase</keyword>
<dbReference type="PANTHER" id="PTHR10942">
    <property type="entry name" value="LEISHMANOLYSIN-LIKE PEPTIDASE"/>
    <property type="match status" value="1"/>
</dbReference>
<evidence type="ECO:0000256" key="10">
    <source>
        <dbReference type="RuleBase" id="RU366077"/>
    </source>
</evidence>